<organism evidence="1 2">
    <name type="scientific">Pseudomonas hunanensis</name>
    <dbReference type="NCBI Taxonomy" id="1247546"/>
    <lineage>
        <taxon>Bacteria</taxon>
        <taxon>Pseudomonadati</taxon>
        <taxon>Pseudomonadota</taxon>
        <taxon>Gammaproteobacteria</taxon>
        <taxon>Pseudomonadales</taxon>
        <taxon>Pseudomonadaceae</taxon>
        <taxon>Pseudomonas</taxon>
    </lineage>
</organism>
<evidence type="ECO:0000313" key="2">
    <source>
        <dbReference type="Proteomes" id="UP001259587"/>
    </source>
</evidence>
<evidence type="ECO:0000313" key="1">
    <source>
        <dbReference type="EMBL" id="MDR6712711.1"/>
    </source>
</evidence>
<gene>
    <name evidence="1" type="ORF">J2W83_002312</name>
</gene>
<reference evidence="1" key="1">
    <citation type="submission" date="2023-07" db="EMBL/GenBank/DDBJ databases">
        <title>Sorghum-associated microbial communities from plants grown in Nebraska, USA.</title>
        <authorList>
            <person name="Schachtman D."/>
        </authorList>
    </citation>
    <scope>NUCLEOTIDE SEQUENCE</scope>
    <source>
        <strain evidence="1">BE56</strain>
    </source>
</reference>
<keyword evidence="2" id="KW-1185">Reference proteome</keyword>
<protein>
    <submittedName>
        <fullName evidence="1">Uncharacterized protein</fullName>
    </submittedName>
</protein>
<accession>A0ACC6K2X9</accession>
<proteinExistence type="predicted"/>
<name>A0ACC6K2X9_9PSED</name>
<comment type="caution">
    <text evidence="1">The sequence shown here is derived from an EMBL/GenBank/DDBJ whole genome shotgun (WGS) entry which is preliminary data.</text>
</comment>
<dbReference type="Proteomes" id="UP001259587">
    <property type="component" value="Unassembled WGS sequence"/>
</dbReference>
<sequence>MPISLNGKRAIVSGSTAGAGLAIAISLVEAGAEVVLNGRTQARVDEALRRVREKLPAARIIGIAADLSTEQGTQTLIERMPHTDILVNNLGIFHANPSLAAQLSAHYAEGMAQRKWGRLVFLCAGSTMLAVANRLAETLADSGLRVESLLAGPSTALKVVELALGQI</sequence>
<dbReference type="EMBL" id="JAVDTH010000011">
    <property type="protein sequence ID" value="MDR6712711.1"/>
    <property type="molecule type" value="Genomic_DNA"/>
</dbReference>